<dbReference type="SUPFAM" id="SSF57845">
    <property type="entry name" value="B-box zinc-binding domain"/>
    <property type="match status" value="1"/>
</dbReference>
<evidence type="ECO:0000313" key="4">
    <source>
        <dbReference type="Proteomes" id="UP000828390"/>
    </source>
</evidence>
<keyword evidence="4" id="KW-1185">Reference proteome</keyword>
<reference evidence="2" key="2">
    <citation type="submission" date="2020-11" db="EMBL/GenBank/DDBJ databases">
        <authorList>
            <person name="McCartney M.A."/>
            <person name="Auch B."/>
            <person name="Kono T."/>
            <person name="Mallez S."/>
            <person name="Becker A."/>
            <person name="Gohl D.M."/>
            <person name="Silverstein K.A.T."/>
            <person name="Koren S."/>
            <person name="Bechman K.B."/>
            <person name="Herman A."/>
            <person name="Abrahante J.E."/>
            <person name="Garbe J."/>
        </authorList>
    </citation>
    <scope>NUCLEOTIDE SEQUENCE</scope>
    <source>
        <strain evidence="2">Duluth1</strain>
        <tissue evidence="2">Whole animal</tissue>
    </source>
</reference>
<evidence type="ECO:0000259" key="1">
    <source>
        <dbReference type="Pfam" id="PF00643"/>
    </source>
</evidence>
<dbReference type="Pfam" id="PF00643">
    <property type="entry name" value="zf-B_box"/>
    <property type="match status" value="1"/>
</dbReference>
<organism evidence="2 4">
    <name type="scientific">Dreissena polymorpha</name>
    <name type="common">Zebra mussel</name>
    <name type="synonym">Mytilus polymorpha</name>
    <dbReference type="NCBI Taxonomy" id="45954"/>
    <lineage>
        <taxon>Eukaryota</taxon>
        <taxon>Metazoa</taxon>
        <taxon>Spiralia</taxon>
        <taxon>Lophotrochozoa</taxon>
        <taxon>Mollusca</taxon>
        <taxon>Bivalvia</taxon>
        <taxon>Autobranchia</taxon>
        <taxon>Heteroconchia</taxon>
        <taxon>Euheterodonta</taxon>
        <taxon>Imparidentia</taxon>
        <taxon>Neoheterodontei</taxon>
        <taxon>Myida</taxon>
        <taxon>Dreissenoidea</taxon>
        <taxon>Dreissenidae</taxon>
        <taxon>Dreissena</taxon>
    </lineage>
</organism>
<dbReference type="Gene3D" id="3.30.160.60">
    <property type="entry name" value="Classic Zinc Finger"/>
    <property type="match status" value="1"/>
</dbReference>
<dbReference type="EMBL" id="JAIWYP010000004">
    <property type="protein sequence ID" value="KAH3835378.1"/>
    <property type="molecule type" value="Genomic_DNA"/>
</dbReference>
<reference evidence="2" key="1">
    <citation type="journal article" date="2019" name="bioRxiv">
        <title>The Genome of the Zebra Mussel, Dreissena polymorpha: A Resource for Invasive Species Research.</title>
        <authorList>
            <person name="McCartney M.A."/>
            <person name="Auch B."/>
            <person name="Kono T."/>
            <person name="Mallez S."/>
            <person name="Zhang Y."/>
            <person name="Obille A."/>
            <person name="Becker A."/>
            <person name="Abrahante J.E."/>
            <person name="Garbe J."/>
            <person name="Badalamenti J.P."/>
            <person name="Herman A."/>
            <person name="Mangelson H."/>
            <person name="Liachko I."/>
            <person name="Sullivan S."/>
            <person name="Sone E.D."/>
            <person name="Koren S."/>
            <person name="Silverstein K.A.T."/>
            <person name="Beckman K.B."/>
            <person name="Gohl D.M."/>
        </authorList>
    </citation>
    <scope>NUCLEOTIDE SEQUENCE</scope>
    <source>
        <strain evidence="2">Duluth1</strain>
        <tissue evidence="2">Whole animal</tissue>
    </source>
</reference>
<gene>
    <name evidence="2" type="ORF">DPMN_108724</name>
    <name evidence="3" type="ORF">DPMN_108742</name>
</gene>
<sequence>MSQPVAAIIKDENCPEHEEQFLVFVCVDHRQPCCPACAITYHRRCENVLETSKLGKELCSQQKPEKLLK</sequence>
<evidence type="ECO:0000313" key="2">
    <source>
        <dbReference type="EMBL" id="KAH3835378.1"/>
    </source>
</evidence>
<dbReference type="EMBL" id="JAIWYP010000004">
    <property type="protein sequence ID" value="KAH3835396.1"/>
    <property type="molecule type" value="Genomic_DNA"/>
</dbReference>
<dbReference type="GO" id="GO:0008270">
    <property type="term" value="F:zinc ion binding"/>
    <property type="evidence" value="ECO:0007669"/>
    <property type="project" value="InterPro"/>
</dbReference>
<proteinExistence type="predicted"/>
<dbReference type="Proteomes" id="UP000828390">
    <property type="component" value="Unassembled WGS sequence"/>
</dbReference>
<name>A0A9D4QLA9_DREPO</name>
<protein>
    <recommendedName>
        <fullName evidence="1">B box-type domain-containing protein</fullName>
    </recommendedName>
</protein>
<dbReference type="AlphaFoldDB" id="A0A9D4QLA9"/>
<accession>A0A9D4QLA9</accession>
<comment type="caution">
    <text evidence="2">The sequence shown here is derived from an EMBL/GenBank/DDBJ whole genome shotgun (WGS) entry which is preliminary data.</text>
</comment>
<dbReference type="InterPro" id="IPR000315">
    <property type="entry name" value="Znf_B-box"/>
</dbReference>
<feature type="domain" description="B box-type" evidence="1">
    <location>
        <begin position="12"/>
        <end position="43"/>
    </location>
</feature>
<evidence type="ECO:0000313" key="3">
    <source>
        <dbReference type="EMBL" id="KAH3835396.1"/>
    </source>
</evidence>